<dbReference type="PANTHER" id="PTHR10434:SF40">
    <property type="entry name" value="1-ACYL-SN-GLYCEROL-3-PHOSPHATE ACYLTRANSFERASE"/>
    <property type="match status" value="1"/>
</dbReference>
<dbReference type="Pfam" id="PF01553">
    <property type="entry name" value="Acyltransferase"/>
    <property type="match status" value="1"/>
</dbReference>
<protein>
    <submittedName>
        <fullName evidence="4">1-acyl-sn-glycerol-3-phosphate acyltransferase</fullName>
    </submittedName>
</protein>
<dbReference type="GO" id="GO:0006654">
    <property type="term" value="P:phosphatidic acid biosynthetic process"/>
    <property type="evidence" value="ECO:0007669"/>
    <property type="project" value="TreeGrafter"/>
</dbReference>
<gene>
    <name evidence="4" type="ORF">SAMN02745120_2473</name>
</gene>
<evidence type="ECO:0000313" key="4">
    <source>
        <dbReference type="EMBL" id="SKB64533.1"/>
    </source>
</evidence>
<keyword evidence="1 4" id="KW-0808">Transferase</keyword>
<dbReference type="AlphaFoldDB" id="A0A1T5CYX8"/>
<dbReference type="SUPFAM" id="SSF69593">
    <property type="entry name" value="Glycerol-3-phosphate (1)-acyltransferase"/>
    <property type="match status" value="1"/>
</dbReference>
<dbReference type="RefSeq" id="WP_079590250.1">
    <property type="nucleotide sequence ID" value="NZ_FUYN01000006.1"/>
</dbReference>
<name>A0A1T5CYX8_9FIRM</name>
<dbReference type="OrthoDB" id="9803035at2"/>
<proteinExistence type="predicted"/>
<keyword evidence="5" id="KW-1185">Reference proteome</keyword>
<dbReference type="PANTHER" id="PTHR10434">
    <property type="entry name" value="1-ACYL-SN-GLYCEROL-3-PHOSPHATE ACYLTRANSFERASE"/>
    <property type="match status" value="1"/>
</dbReference>
<dbReference type="Proteomes" id="UP000243406">
    <property type="component" value="Unassembled WGS sequence"/>
</dbReference>
<dbReference type="GO" id="GO:0003841">
    <property type="term" value="F:1-acylglycerol-3-phosphate O-acyltransferase activity"/>
    <property type="evidence" value="ECO:0007669"/>
    <property type="project" value="TreeGrafter"/>
</dbReference>
<sequence>MNKLLLVLISILPEVLTIKFTQLYVDFKIKKHAKLNINGLDNLENDYKRPYLFVCNHLSNSDGLILNKVLKDEKVIFVAGKKLESNSMTNLGFKTVRTIPISPNSADKSAIKSVINAVKEGNSILIFPEGTRSRTAKLIEAKKGILLFARLTTAPIVPIGMSGSEKFMPIEKDMGKEVFYDAEININIGKAFHLPTKNDSETKEEWEDRCLNHIMISIAKLLPIEYRGYYKK</sequence>
<dbReference type="EMBL" id="FUYN01000006">
    <property type="protein sequence ID" value="SKB64533.1"/>
    <property type="molecule type" value="Genomic_DNA"/>
</dbReference>
<dbReference type="SMART" id="SM00563">
    <property type="entry name" value="PlsC"/>
    <property type="match status" value="1"/>
</dbReference>
<dbReference type="InterPro" id="IPR002123">
    <property type="entry name" value="Plipid/glycerol_acylTrfase"/>
</dbReference>
<reference evidence="5" key="1">
    <citation type="submission" date="2017-02" db="EMBL/GenBank/DDBJ databases">
        <authorList>
            <person name="Varghese N."/>
            <person name="Submissions S."/>
        </authorList>
    </citation>
    <scope>NUCLEOTIDE SEQUENCE [LARGE SCALE GENOMIC DNA]</scope>
    <source>
        <strain evidence="5">ATCC 35199</strain>
    </source>
</reference>
<evidence type="ECO:0000259" key="3">
    <source>
        <dbReference type="SMART" id="SM00563"/>
    </source>
</evidence>
<dbReference type="CDD" id="cd07989">
    <property type="entry name" value="LPLAT_AGPAT-like"/>
    <property type="match status" value="1"/>
</dbReference>
<evidence type="ECO:0000256" key="1">
    <source>
        <dbReference type="ARBA" id="ARBA00022679"/>
    </source>
</evidence>
<feature type="domain" description="Phospholipid/glycerol acyltransferase" evidence="3">
    <location>
        <begin position="51"/>
        <end position="164"/>
    </location>
</feature>
<accession>A0A1T5CYX8</accession>
<evidence type="ECO:0000256" key="2">
    <source>
        <dbReference type="ARBA" id="ARBA00023315"/>
    </source>
</evidence>
<keyword evidence="2 4" id="KW-0012">Acyltransferase</keyword>
<evidence type="ECO:0000313" key="5">
    <source>
        <dbReference type="Proteomes" id="UP000243406"/>
    </source>
</evidence>
<organism evidence="4 5">
    <name type="scientific">Acetoanaerobium noterae</name>
    <dbReference type="NCBI Taxonomy" id="745369"/>
    <lineage>
        <taxon>Bacteria</taxon>
        <taxon>Bacillati</taxon>
        <taxon>Bacillota</taxon>
        <taxon>Clostridia</taxon>
        <taxon>Peptostreptococcales</taxon>
        <taxon>Filifactoraceae</taxon>
        <taxon>Acetoanaerobium</taxon>
    </lineage>
</organism>